<dbReference type="InterPro" id="IPR004632">
    <property type="entry name" value="4NH2But_aminotransferase_bac"/>
</dbReference>
<organism evidence="7">
    <name type="scientific">Acetithermum autotrophicum</name>
    <dbReference type="NCBI Taxonomy" id="1446466"/>
    <lineage>
        <taxon>Bacteria</taxon>
        <taxon>Candidatus Bipolaricaulota</taxon>
        <taxon>Candidatus Acetithermum</taxon>
    </lineage>
</organism>
<dbReference type="NCBIfam" id="TIGR00700">
    <property type="entry name" value="GABAtrnsam"/>
    <property type="match status" value="1"/>
</dbReference>
<dbReference type="PROSITE" id="PS00600">
    <property type="entry name" value="AA_TRANSFER_CLASS_3"/>
    <property type="match status" value="1"/>
</dbReference>
<accession>H5SRY0</accession>
<protein>
    <submittedName>
        <fullName evidence="7">4-aminobutyrate aminotransferase</fullName>
    </submittedName>
</protein>
<reference evidence="7" key="2">
    <citation type="journal article" date="2012" name="PLoS ONE">
        <title>A Deeply Branching Thermophilic Bacterium with an Ancient Acetyl-CoA Pathway Dominates a Subsurface Ecosystem.</title>
        <authorList>
            <person name="Takami H."/>
            <person name="Noguchi H."/>
            <person name="Takaki Y."/>
            <person name="Uchiyama I."/>
            <person name="Toyoda A."/>
            <person name="Nishi S."/>
            <person name="Chee G.-J."/>
            <person name="Arai W."/>
            <person name="Nunoura T."/>
            <person name="Itoh T."/>
            <person name="Hattori M."/>
            <person name="Takai K."/>
        </authorList>
    </citation>
    <scope>NUCLEOTIDE SEQUENCE</scope>
</reference>
<sequence length="433" mass="47538">MAVKAPAKPHAKDSKVLFQKMAHYVPRAVSPLAPFIISEGRGAVVKDLEGNSYIDLTGGWGCLNVGHAHPKVVRAIQEQAQKFTHTDCSVIMYDVYIELAERLVKLAPGPSPKKAIFFNSGAEAVENAVKISRSYTKRKAVVVFEGAFHGRTYMALTMTHKAKPYKEGFAPFCSDVYRMPFPNSYRNPMDFGRWERQLFSLVNPDEIACIVFEPVQGEGGFVVPQEGFVQFLRELTKKHGIVLVADEIQTGIGRTGKFYAYEHYGIEPDLITLAKSLAAGMPLSAVVGVQAVIDAPGDSAIGGTYVGNPIACAAALAVLDIIEEERLLERAVELGQYMRERFEQMQQKYEIIGDVRGVGAMVGIELVKDRATKEPASDETMAVVKECLANGVIIAKAGLYGNVIRMLIPLVIQEDELKRGFDVIERAVAKVSR</sequence>
<comment type="cofactor">
    <cofactor evidence="1">
        <name>pyridoxal 5'-phosphate</name>
        <dbReference type="ChEBI" id="CHEBI:597326"/>
    </cofactor>
</comment>
<dbReference type="GO" id="GO:0030170">
    <property type="term" value="F:pyridoxal phosphate binding"/>
    <property type="evidence" value="ECO:0007669"/>
    <property type="project" value="InterPro"/>
</dbReference>
<comment type="similarity">
    <text evidence="2 6">Belongs to the class-III pyridoxal-phosphate-dependent aminotransferase family.</text>
</comment>
<dbReference type="InterPro" id="IPR050103">
    <property type="entry name" value="Class-III_PLP-dep_AT"/>
</dbReference>
<evidence type="ECO:0000256" key="3">
    <source>
        <dbReference type="ARBA" id="ARBA00022576"/>
    </source>
</evidence>
<dbReference type="GO" id="GO:0009448">
    <property type="term" value="P:gamma-aminobutyric acid metabolic process"/>
    <property type="evidence" value="ECO:0007669"/>
    <property type="project" value="InterPro"/>
</dbReference>
<dbReference type="CDD" id="cd00610">
    <property type="entry name" value="OAT_like"/>
    <property type="match status" value="1"/>
</dbReference>
<dbReference type="PANTHER" id="PTHR11986:SF58">
    <property type="entry name" value="LEUCINE_METHIONINE RACEMASE"/>
    <property type="match status" value="1"/>
</dbReference>
<evidence type="ECO:0000256" key="5">
    <source>
        <dbReference type="ARBA" id="ARBA00022898"/>
    </source>
</evidence>
<dbReference type="InterPro" id="IPR049704">
    <property type="entry name" value="Aminotrans_3_PPA_site"/>
</dbReference>
<evidence type="ECO:0000256" key="1">
    <source>
        <dbReference type="ARBA" id="ARBA00001933"/>
    </source>
</evidence>
<dbReference type="InterPro" id="IPR015424">
    <property type="entry name" value="PyrdxlP-dep_Trfase"/>
</dbReference>
<reference evidence="7" key="1">
    <citation type="journal article" date="2005" name="Environ. Microbiol.">
        <title>Genetic and functional properties of uncultivated thermophilic crenarchaeotes from a subsurface gold mine as revealed by analysis of genome fragments.</title>
        <authorList>
            <person name="Nunoura T."/>
            <person name="Hirayama H."/>
            <person name="Takami H."/>
            <person name="Oida H."/>
            <person name="Nishi S."/>
            <person name="Shimamura S."/>
            <person name="Suzuki Y."/>
            <person name="Inagaki F."/>
            <person name="Takai K."/>
            <person name="Nealson K.H."/>
            <person name="Horikoshi K."/>
        </authorList>
    </citation>
    <scope>NUCLEOTIDE SEQUENCE</scope>
</reference>
<gene>
    <name evidence="7" type="ORF">HGMM_OP3C071</name>
</gene>
<name>H5SRY0_ACEAU</name>
<dbReference type="Pfam" id="PF00202">
    <property type="entry name" value="Aminotran_3"/>
    <property type="match status" value="1"/>
</dbReference>
<proteinExistence type="inferred from homology"/>
<dbReference type="PANTHER" id="PTHR11986">
    <property type="entry name" value="AMINOTRANSFERASE CLASS III"/>
    <property type="match status" value="1"/>
</dbReference>
<keyword evidence="5 6" id="KW-0663">Pyridoxal phosphate</keyword>
<dbReference type="Gene3D" id="3.90.1150.10">
    <property type="entry name" value="Aspartate Aminotransferase, domain 1"/>
    <property type="match status" value="1"/>
</dbReference>
<dbReference type="PIRSF" id="PIRSF000521">
    <property type="entry name" value="Transaminase_4ab_Lys_Orn"/>
    <property type="match status" value="1"/>
</dbReference>
<dbReference type="SUPFAM" id="SSF53383">
    <property type="entry name" value="PLP-dependent transferases"/>
    <property type="match status" value="1"/>
</dbReference>
<dbReference type="InterPro" id="IPR005814">
    <property type="entry name" value="Aminotrans_3"/>
</dbReference>
<dbReference type="AlphaFoldDB" id="H5SRY0"/>
<keyword evidence="4 7" id="KW-0808">Transferase</keyword>
<evidence type="ECO:0000256" key="4">
    <source>
        <dbReference type="ARBA" id="ARBA00022679"/>
    </source>
</evidence>
<dbReference type="FunFam" id="3.40.640.10:FF:000013">
    <property type="entry name" value="4-aminobutyrate aminotransferase"/>
    <property type="match status" value="1"/>
</dbReference>
<evidence type="ECO:0000313" key="7">
    <source>
        <dbReference type="EMBL" id="BAL58916.1"/>
    </source>
</evidence>
<dbReference type="InterPro" id="IPR015422">
    <property type="entry name" value="PyrdxlP-dep_Trfase_small"/>
</dbReference>
<dbReference type="EMBL" id="AP011802">
    <property type="protein sequence ID" value="BAL58916.1"/>
    <property type="molecule type" value="Genomic_DNA"/>
</dbReference>
<dbReference type="GO" id="GO:0042802">
    <property type="term" value="F:identical protein binding"/>
    <property type="evidence" value="ECO:0007669"/>
    <property type="project" value="TreeGrafter"/>
</dbReference>
<keyword evidence="3 7" id="KW-0032">Aminotransferase</keyword>
<dbReference type="InterPro" id="IPR015421">
    <property type="entry name" value="PyrdxlP-dep_Trfase_major"/>
</dbReference>
<evidence type="ECO:0000256" key="6">
    <source>
        <dbReference type="RuleBase" id="RU003560"/>
    </source>
</evidence>
<evidence type="ECO:0000256" key="2">
    <source>
        <dbReference type="ARBA" id="ARBA00008954"/>
    </source>
</evidence>
<dbReference type="Gene3D" id="3.40.640.10">
    <property type="entry name" value="Type I PLP-dependent aspartate aminotransferase-like (Major domain)"/>
    <property type="match status" value="1"/>
</dbReference>
<dbReference type="GO" id="GO:0034386">
    <property type="term" value="F:4-aminobutyrate:2-oxoglutarate transaminase activity"/>
    <property type="evidence" value="ECO:0007669"/>
    <property type="project" value="InterPro"/>
</dbReference>